<evidence type="ECO:0000313" key="1">
    <source>
        <dbReference type="EMBL" id="QJA70365.1"/>
    </source>
</evidence>
<reference evidence="1" key="1">
    <citation type="submission" date="2020-03" db="EMBL/GenBank/DDBJ databases">
        <title>The deep terrestrial virosphere.</title>
        <authorList>
            <person name="Holmfeldt K."/>
            <person name="Nilsson E."/>
            <person name="Simone D."/>
            <person name="Lopez-Fernandez M."/>
            <person name="Wu X."/>
            <person name="de Brujin I."/>
            <person name="Lundin D."/>
            <person name="Andersson A."/>
            <person name="Bertilsson S."/>
            <person name="Dopson M."/>
        </authorList>
    </citation>
    <scope>NUCLEOTIDE SEQUENCE</scope>
    <source>
        <strain evidence="1">MM415A03771</strain>
    </source>
</reference>
<sequence>MKPRLLDLFCGAIDAQNKICYGKPKYLGGLPCIKSFALTVDWKLMQSDRKGKSFALIDVANDSLKGCPTSEIAEFAERHFLLIREIKTVGIALKNAAKRHIKRIPYAFMNHIQIFTINITRRVLSRTLEHGKRNTTTNDLRLFVFLAGSV</sequence>
<protein>
    <submittedName>
        <fullName evidence="1">Uncharacterized protein</fullName>
    </submittedName>
</protein>
<dbReference type="EMBL" id="MT141787">
    <property type="protein sequence ID" value="QJA70365.1"/>
    <property type="molecule type" value="Genomic_DNA"/>
</dbReference>
<proteinExistence type="predicted"/>
<organism evidence="1">
    <name type="scientific">viral metagenome</name>
    <dbReference type="NCBI Taxonomy" id="1070528"/>
    <lineage>
        <taxon>unclassified sequences</taxon>
        <taxon>metagenomes</taxon>
        <taxon>organismal metagenomes</taxon>
    </lineage>
</organism>
<name>A0A6M3JMP8_9ZZZZ</name>
<dbReference type="AlphaFoldDB" id="A0A6M3JMP8"/>
<gene>
    <name evidence="1" type="ORF">MM415A03771_0003</name>
</gene>
<accession>A0A6M3JMP8</accession>